<feature type="compositionally biased region" description="Low complexity" evidence="1">
    <location>
        <begin position="705"/>
        <end position="716"/>
    </location>
</feature>
<dbReference type="Pfam" id="PF12722">
    <property type="entry name" value="Hid1"/>
    <property type="match status" value="1"/>
</dbReference>
<gene>
    <name evidence="2" type="ORF">LTR97_009194</name>
</gene>
<feature type="compositionally biased region" description="Acidic residues" evidence="1">
    <location>
        <begin position="648"/>
        <end position="657"/>
    </location>
</feature>
<feature type="region of interest" description="Disordered" evidence="1">
    <location>
        <begin position="599"/>
        <end position="735"/>
    </location>
</feature>
<comment type="caution">
    <text evidence="2">The sequence shown here is derived from an EMBL/GenBank/DDBJ whole genome shotgun (WGS) entry which is preliminary data.</text>
</comment>
<dbReference type="PANTHER" id="PTHR21575">
    <property type="entry name" value="PROTEIN HID1"/>
    <property type="match status" value="1"/>
</dbReference>
<dbReference type="PANTHER" id="PTHR21575:SF12">
    <property type="entry name" value="PROTEIN HID1"/>
    <property type="match status" value="1"/>
</dbReference>
<dbReference type="InterPro" id="IPR026705">
    <property type="entry name" value="Hid-1/Ecm30"/>
</dbReference>
<reference evidence="2" key="1">
    <citation type="submission" date="2023-08" db="EMBL/GenBank/DDBJ databases">
        <title>Black Yeasts Isolated from many extreme environments.</title>
        <authorList>
            <person name="Coleine C."/>
            <person name="Stajich J.E."/>
            <person name="Selbmann L."/>
        </authorList>
    </citation>
    <scope>NUCLEOTIDE SEQUENCE</scope>
    <source>
        <strain evidence="2">CCFEE 5810</strain>
    </source>
</reference>
<feature type="compositionally biased region" description="Polar residues" evidence="1">
    <location>
        <begin position="660"/>
        <end position="677"/>
    </location>
</feature>
<evidence type="ECO:0000256" key="1">
    <source>
        <dbReference type="SAM" id="MobiDB-lite"/>
    </source>
</evidence>
<evidence type="ECO:0000313" key="2">
    <source>
        <dbReference type="EMBL" id="KAK5694604.1"/>
    </source>
</evidence>
<dbReference type="GO" id="GO:0016020">
    <property type="term" value="C:membrane"/>
    <property type="evidence" value="ECO:0007669"/>
    <property type="project" value="TreeGrafter"/>
</dbReference>
<evidence type="ECO:0000313" key="3">
    <source>
        <dbReference type="Proteomes" id="UP001310594"/>
    </source>
</evidence>
<dbReference type="AlphaFoldDB" id="A0AAN7W1L3"/>
<name>A0AAN7W1L3_9PEZI</name>
<protein>
    <recommendedName>
        <fullName evidence="4">Protein HID1</fullName>
    </recommendedName>
</protein>
<dbReference type="Proteomes" id="UP001310594">
    <property type="component" value="Unassembled WGS sequence"/>
</dbReference>
<sequence length="876" mass="97725">MGASESKLTFKEDVFRLAREDNISADSQWWAQFYQLPESADDVFALWSPADVRNLTQSSASSPSSTQGLPQKNLETLIYVCVARLEQLQIKRCYADPHHPIAQEVLNCVRILTRLLPYIFETDRLHEWERRFFWEPRKPTQVWDKKHNRPGEYFDGLNPAKKFADEEDSNAEIGAPLGEQLIDLLVRYLFLAGFTLPKRLDSEGLPDLNVSFHIWNSGIGCRQSVGMTRENERNAVEVIRLLLSLFSRQLYLPPQIVAEIDVRSLSYMTAKPDRQVALSVICSLLNTVLKYNPASWRVPVELTAEGDSRAKLANLSLDLLLVLLMYPDQKGEQNAYRKSLGRLHRVEDFQFIQQGLTTVLMQPISGMSSYIPGQQKQVPWAPEMLILFWELLQVNKRFRSFIIETDRAHDFVVLVLFYAMSAKDQPPKQGIVRMCVLILQTMSVEPAFGSRLNKAFVGHDSLPSVLRITNFHGSYADFLITSIHTLMTTTQGRLESIYPALLAIVNNIAPYVRDMQRATSSKLMDLFISMSSPTFLLEKEPNHQLLMQLLQAMDAILEHQAAANRRFVEVVFRCRKRFKALRDFTVEGAVAELDRLAQERKDRGETGAASGIRSPAARQGSIDSIRSPVSARSPHLGNVPEHEAFAIGDDDDDEDADVNGLSSSTSFTAPLSASTSVVDEAVPLQSRSMTERARGKQPVGQGNFSRSTSRNTSTSSLPALITQPTSASQTSTNSFRPTPEWLDTWLPHLQLYGISKVIQDEHFRSSQDTAAVPTTTTEHPVLTASPRVQAFQWTSLSLGWYLGLLWGLVYSSDVAANRGINGIWTGTGIKLFGVLSSGGGGISLRSPRGAVDAVGDAIASRIGSLSFNSSQTTREV</sequence>
<proteinExistence type="predicted"/>
<dbReference type="EMBL" id="JAVRQU010000015">
    <property type="protein sequence ID" value="KAK5694604.1"/>
    <property type="molecule type" value="Genomic_DNA"/>
</dbReference>
<accession>A0AAN7W1L3</accession>
<feature type="compositionally biased region" description="Polar residues" evidence="1">
    <location>
        <begin position="722"/>
        <end position="735"/>
    </location>
</feature>
<evidence type="ECO:0008006" key="4">
    <source>
        <dbReference type="Google" id="ProtNLM"/>
    </source>
</evidence>
<dbReference type="GO" id="GO:0005797">
    <property type="term" value="C:Golgi medial cisterna"/>
    <property type="evidence" value="ECO:0007669"/>
    <property type="project" value="TreeGrafter"/>
</dbReference>
<dbReference type="GO" id="GO:0000138">
    <property type="term" value="C:Golgi trans cisterna"/>
    <property type="evidence" value="ECO:0007669"/>
    <property type="project" value="TreeGrafter"/>
</dbReference>
<organism evidence="2 3">
    <name type="scientific">Elasticomyces elasticus</name>
    <dbReference type="NCBI Taxonomy" id="574655"/>
    <lineage>
        <taxon>Eukaryota</taxon>
        <taxon>Fungi</taxon>
        <taxon>Dikarya</taxon>
        <taxon>Ascomycota</taxon>
        <taxon>Pezizomycotina</taxon>
        <taxon>Dothideomycetes</taxon>
        <taxon>Dothideomycetidae</taxon>
        <taxon>Mycosphaerellales</taxon>
        <taxon>Teratosphaeriaceae</taxon>
        <taxon>Elasticomyces</taxon>
    </lineage>
</organism>